<dbReference type="Proteomes" id="UP000175706">
    <property type="component" value="Unassembled WGS sequence"/>
</dbReference>
<evidence type="ECO:0000313" key="2">
    <source>
        <dbReference type="Proteomes" id="UP000175706"/>
    </source>
</evidence>
<gene>
    <name evidence="1" type="ORF">BWGOE8_25860</name>
</gene>
<accession>A0A1E8B7J9</accession>
<comment type="caution">
    <text evidence="1">The sequence shown here is derived from an EMBL/GenBank/DDBJ whole genome shotgun (WGS) entry which is preliminary data.</text>
</comment>
<evidence type="ECO:0000313" key="1">
    <source>
        <dbReference type="EMBL" id="OFD79097.1"/>
    </source>
</evidence>
<proteinExistence type="predicted"/>
<name>A0A1E8B7J9_BACMY</name>
<reference evidence="1 2" key="1">
    <citation type="submission" date="2016-05" db="EMBL/GenBank/DDBJ databases">
        <title>Bacillus thuringiensis and Bacillus weihenstephanensis as novel biocontrol agents of wilt causing Verticillium species.</title>
        <authorList>
            <person name="Hollensteiner J."/>
            <person name="Wemheuer F."/>
            <person name="Harting R."/>
            <person name="Kolarzyk A."/>
            <person name="Diaz-Valerio S."/>
            <person name="Poehlein A."/>
            <person name="Brzuszkiewicz E."/>
            <person name="Nesemann K."/>
            <person name="Braus-Stromeyer S."/>
            <person name="Braus G."/>
            <person name="Daniel R."/>
            <person name="Liesegang H."/>
        </authorList>
    </citation>
    <scope>NUCLEOTIDE SEQUENCE [LARGE SCALE GENOMIC DNA]</scope>
    <source>
        <strain evidence="1 2">GOE8</strain>
    </source>
</reference>
<dbReference type="AlphaFoldDB" id="A0A1E8B7J9"/>
<dbReference type="EMBL" id="LXLT01000033">
    <property type="protein sequence ID" value="OFD79097.1"/>
    <property type="molecule type" value="Genomic_DNA"/>
</dbReference>
<organism evidence="1 2">
    <name type="scientific">Bacillus mycoides</name>
    <dbReference type="NCBI Taxonomy" id="1405"/>
    <lineage>
        <taxon>Bacteria</taxon>
        <taxon>Bacillati</taxon>
        <taxon>Bacillota</taxon>
        <taxon>Bacilli</taxon>
        <taxon>Bacillales</taxon>
        <taxon>Bacillaceae</taxon>
        <taxon>Bacillus</taxon>
        <taxon>Bacillus cereus group</taxon>
    </lineage>
</organism>
<protein>
    <submittedName>
        <fullName evidence="1">Uncharacterized protein</fullName>
    </submittedName>
</protein>
<sequence length="32" mass="3683">MNFNIKEATGILERASQTLEFFYLVYPAMATL</sequence>